<evidence type="ECO:0000313" key="4">
    <source>
        <dbReference type="EMBL" id="CAE0442868.1"/>
    </source>
</evidence>
<dbReference type="CDD" id="cd07067">
    <property type="entry name" value="HP_PGM_like"/>
    <property type="match status" value="1"/>
</dbReference>
<organism evidence="4">
    <name type="scientific">Aplanochytrium stocchinoi</name>
    <dbReference type="NCBI Taxonomy" id="215587"/>
    <lineage>
        <taxon>Eukaryota</taxon>
        <taxon>Sar</taxon>
        <taxon>Stramenopiles</taxon>
        <taxon>Bigyra</taxon>
        <taxon>Labyrinthulomycetes</taxon>
        <taxon>Thraustochytrida</taxon>
        <taxon>Thraustochytriidae</taxon>
        <taxon>Aplanochytrium</taxon>
    </lineage>
</organism>
<dbReference type="PROSITE" id="PS00175">
    <property type="entry name" value="PG_MUTASE"/>
    <property type="match status" value="1"/>
</dbReference>
<gene>
    <name evidence="4" type="ORF">ASTO00021_LOCUS12979</name>
</gene>
<dbReference type="SUPFAM" id="SSF53254">
    <property type="entry name" value="Phosphoglycerate mutase-like"/>
    <property type="match status" value="1"/>
</dbReference>
<feature type="chain" id="PRO_5030973867" description="Phosphoglycerate mutase (2,3-diphosphoglycerate-dependent)" evidence="3">
    <location>
        <begin position="21"/>
        <end position="243"/>
    </location>
</feature>
<dbReference type="SMART" id="SM00855">
    <property type="entry name" value="PGAM"/>
    <property type="match status" value="1"/>
</dbReference>
<feature type="binding site" evidence="2">
    <location>
        <begin position="55"/>
        <end position="62"/>
    </location>
    <ligand>
        <name>substrate</name>
    </ligand>
</feature>
<dbReference type="GO" id="GO:0003824">
    <property type="term" value="F:catalytic activity"/>
    <property type="evidence" value="ECO:0007669"/>
    <property type="project" value="InterPro"/>
</dbReference>
<name>A0A7S3V071_9STRA</name>
<feature type="binding site" evidence="2">
    <location>
        <position position="118"/>
    </location>
    <ligand>
        <name>substrate</name>
    </ligand>
</feature>
<evidence type="ECO:0000256" key="1">
    <source>
        <dbReference type="PIRSR" id="PIRSR613078-1"/>
    </source>
</evidence>
<dbReference type="Gene3D" id="3.40.50.1240">
    <property type="entry name" value="Phosphoglycerate mutase-like"/>
    <property type="match status" value="1"/>
</dbReference>
<evidence type="ECO:0000256" key="3">
    <source>
        <dbReference type="SAM" id="SignalP"/>
    </source>
</evidence>
<dbReference type="AlphaFoldDB" id="A0A7S3V071"/>
<feature type="active site" description="Proton donor/acceptor" evidence="1">
    <location>
        <position position="144"/>
    </location>
</feature>
<dbReference type="EMBL" id="HBIN01017044">
    <property type="protein sequence ID" value="CAE0442868.1"/>
    <property type="molecule type" value="Transcribed_RNA"/>
</dbReference>
<dbReference type="PANTHER" id="PTHR47821:SF2">
    <property type="entry name" value="PHOSPHOGLYCERATE MUTASE FAMILY PROTEIN"/>
    <property type="match status" value="1"/>
</dbReference>
<feature type="active site" description="Tele-phosphohistidine intermediate" evidence="1">
    <location>
        <position position="56"/>
    </location>
</feature>
<dbReference type="PANTHER" id="PTHR47821">
    <property type="entry name" value="PHOSPHOGLYCERATE MUTASE FAMILY PROTEIN"/>
    <property type="match status" value="1"/>
</dbReference>
<accession>A0A7S3V071</accession>
<feature type="signal peptide" evidence="3">
    <location>
        <begin position="1"/>
        <end position="20"/>
    </location>
</feature>
<proteinExistence type="predicted"/>
<dbReference type="InterPro" id="IPR001345">
    <property type="entry name" value="PG/BPGM_mutase_AS"/>
</dbReference>
<protein>
    <recommendedName>
        <fullName evidence="5">Phosphoglycerate mutase (2,3-diphosphoglycerate-dependent)</fullName>
    </recommendedName>
</protein>
<evidence type="ECO:0008006" key="5">
    <source>
        <dbReference type="Google" id="ProtNLM"/>
    </source>
</evidence>
<evidence type="ECO:0000256" key="2">
    <source>
        <dbReference type="PIRSR" id="PIRSR613078-2"/>
    </source>
</evidence>
<keyword evidence="3" id="KW-0732">Signal</keyword>
<reference evidence="4" key="1">
    <citation type="submission" date="2021-01" db="EMBL/GenBank/DDBJ databases">
        <authorList>
            <person name="Corre E."/>
            <person name="Pelletier E."/>
            <person name="Niang G."/>
            <person name="Scheremetjew M."/>
            <person name="Finn R."/>
            <person name="Kale V."/>
            <person name="Holt S."/>
            <person name="Cochrane G."/>
            <person name="Meng A."/>
            <person name="Brown T."/>
            <person name="Cohen L."/>
        </authorList>
    </citation>
    <scope>NUCLEOTIDE SEQUENCE</scope>
    <source>
        <strain evidence="4">GSBS06</strain>
    </source>
</reference>
<dbReference type="Pfam" id="PF00300">
    <property type="entry name" value="His_Phos_1"/>
    <property type="match status" value="1"/>
</dbReference>
<sequence>MNIAGFSPFLALLLWSRVRARAQKRLGVELARKCSKQLEECRKDGKTANTYFLVRHGESEANVVGIISSDPKIGTKKHGLSEKGKEQAAAAGQQLNSFLVENSIPESRVFIHSSDFTRARETAETIHSSLRLENQLYFCEHIRERFFGEFEGKSNKHYDDVWNFDKCDAFHNEFDSESVAEVAQRAFKVVLDFEKQHSDDICVIVAHGDLLQILRTTLEMEFPPAHHRSSPHLTTASVTRLNI</sequence>
<dbReference type="InterPro" id="IPR029033">
    <property type="entry name" value="His_PPase_superfam"/>
</dbReference>
<dbReference type="InterPro" id="IPR013078">
    <property type="entry name" value="His_Pase_superF_clade-1"/>
</dbReference>